<evidence type="ECO:0000313" key="2">
    <source>
        <dbReference type="EMBL" id="KUM49952.1"/>
    </source>
</evidence>
<organism evidence="2">
    <name type="scientific">Picea glauca</name>
    <name type="common">White spruce</name>
    <name type="synonym">Pinus glauca</name>
    <dbReference type="NCBI Taxonomy" id="3330"/>
    <lineage>
        <taxon>Eukaryota</taxon>
        <taxon>Viridiplantae</taxon>
        <taxon>Streptophyta</taxon>
        <taxon>Embryophyta</taxon>
        <taxon>Tracheophyta</taxon>
        <taxon>Spermatophyta</taxon>
        <taxon>Pinopsida</taxon>
        <taxon>Pinidae</taxon>
        <taxon>Conifers I</taxon>
        <taxon>Pinales</taxon>
        <taxon>Pinaceae</taxon>
        <taxon>Picea</taxon>
    </lineage>
</organism>
<accession>A0A101M2W5</accession>
<sequence length="57" mass="6162">MFFPLSLNVRLVVPLMVLLAVRTALLAYYFLVVGCGLYGDAGSTPYWGVGLIVLKGI</sequence>
<geneLocation type="mitochondrion" evidence="2"/>
<keyword evidence="1" id="KW-0812">Transmembrane</keyword>
<comment type="caution">
    <text evidence="2">The sequence shown here is derived from an EMBL/GenBank/DDBJ whole genome shotgun (WGS) entry which is preliminary data.</text>
</comment>
<keyword evidence="1" id="KW-1133">Transmembrane helix</keyword>
<keyword evidence="2" id="KW-0496">Mitochondrion</keyword>
<gene>
    <name evidence="2" type="ORF">ABT39_MTgene3180</name>
</gene>
<name>A0A101M2W5_PICGL</name>
<feature type="transmembrane region" description="Helical" evidence="1">
    <location>
        <begin position="12"/>
        <end position="39"/>
    </location>
</feature>
<dbReference type="EMBL" id="LKAM01000002">
    <property type="protein sequence ID" value="KUM49952.1"/>
    <property type="molecule type" value="Genomic_DNA"/>
</dbReference>
<dbReference type="AlphaFoldDB" id="A0A101M2W5"/>
<proteinExistence type="predicted"/>
<evidence type="ECO:0000256" key="1">
    <source>
        <dbReference type="SAM" id="Phobius"/>
    </source>
</evidence>
<reference evidence="2" key="1">
    <citation type="journal article" date="2015" name="Genome Biol. Evol.">
        <title>Organellar Genomes of White Spruce (Picea glauca): Assembly and Annotation.</title>
        <authorList>
            <person name="Jackman S.D."/>
            <person name="Warren R.L."/>
            <person name="Gibb E.A."/>
            <person name="Vandervalk B.P."/>
            <person name="Mohamadi H."/>
            <person name="Chu J."/>
            <person name="Raymond A."/>
            <person name="Pleasance S."/>
            <person name="Coope R."/>
            <person name="Wildung M.R."/>
            <person name="Ritland C.E."/>
            <person name="Bousquet J."/>
            <person name="Jones S.J."/>
            <person name="Bohlmann J."/>
            <person name="Birol I."/>
        </authorList>
    </citation>
    <scope>NUCLEOTIDE SEQUENCE [LARGE SCALE GENOMIC DNA]</scope>
    <source>
        <tissue evidence="2">Flushing bud</tissue>
    </source>
</reference>
<protein>
    <submittedName>
        <fullName evidence="2">Uncharacterized protein</fullName>
    </submittedName>
</protein>
<keyword evidence="1" id="KW-0472">Membrane</keyword>